<proteinExistence type="inferred from homology"/>
<dbReference type="PANTHER" id="PTHR43178">
    <property type="entry name" value="DIHYDROLIPOAMIDE ACETYLTRANSFERASE COMPONENT OF PYRUVATE DEHYDROGENASE COMPLEX"/>
    <property type="match status" value="1"/>
</dbReference>
<evidence type="ECO:0000256" key="6">
    <source>
        <dbReference type="SAM" id="MobiDB-lite"/>
    </source>
</evidence>
<feature type="region of interest" description="Disordered" evidence="6">
    <location>
        <begin position="159"/>
        <end position="179"/>
    </location>
</feature>
<evidence type="ECO:0000313" key="9">
    <source>
        <dbReference type="EMBL" id="MBW3095979.1"/>
    </source>
</evidence>
<comment type="cofactor">
    <cofactor evidence="1 5">
        <name>(R)-lipoate</name>
        <dbReference type="ChEBI" id="CHEBI:83088"/>
    </cofactor>
</comment>
<keyword evidence="5" id="KW-0450">Lipoyl</keyword>
<evidence type="ECO:0000256" key="1">
    <source>
        <dbReference type="ARBA" id="ARBA00001938"/>
    </source>
</evidence>
<keyword evidence="4 5" id="KW-0012">Acyltransferase</keyword>
<dbReference type="PROSITE" id="PS50968">
    <property type="entry name" value="BIOTINYL_LIPOYL"/>
    <property type="match status" value="1"/>
</dbReference>
<dbReference type="InterPro" id="IPR001078">
    <property type="entry name" value="2-oxoacid_DH_actylTfrase"/>
</dbReference>
<dbReference type="Pfam" id="PF00364">
    <property type="entry name" value="Biotin_lipoyl"/>
    <property type="match status" value="1"/>
</dbReference>
<dbReference type="InterPro" id="IPR000089">
    <property type="entry name" value="Biotin_lipoyl"/>
</dbReference>
<protein>
    <recommendedName>
        <fullName evidence="5">Dihydrolipoamide acetyltransferase component of pyruvate dehydrogenase complex</fullName>
        <ecNumber evidence="5">2.3.1.-</ecNumber>
    </recommendedName>
</protein>
<evidence type="ECO:0000259" key="7">
    <source>
        <dbReference type="PROSITE" id="PS50968"/>
    </source>
</evidence>
<evidence type="ECO:0000256" key="4">
    <source>
        <dbReference type="ARBA" id="ARBA00023315"/>
    </source>
</evidence>
<organism evidence="9 10">
    <name type="scientific">Pseudohoeflea coraliihabitans</name>
    <dbReference type="NCBI Taxonomy" id="2860393"/>
    <lineage>
        <taxon>Bacteria</taxon>
        <taxon>Pseudomonadati</taxon>
        <taxon>Pseudomonadota</taxon>
        <taxon>Alphaproteobacteria</taxon>
        <taxon>Hyphomicrobiales</taxon>
        <taxon>Rhizobiaceae</taxon>
        <taxon>Pseudohoeflea</taxon>
    </lineage>
</organism>
<name>A0ABS6WJ62_9HYPH</name>
<dbReference type="PROSITE" id="PS51826">
    <property type="entry name" value="PSBD"/>
    <property type="match status" value="1"/>
</dbReference>
<feature type="domain" description="Peripheral subunit-binding (PSBD)" evidence="8">
    <location>
        <begin position="120"/>
        <end position="157"/>
    </location>
</feature>
<dbReference type="InterPro" id="IPR050743">
    <property type="entry name" value="2-oxoacid_DH_E2_comp"/>
</dbReference>
<evidence type="ECO:0000256" key="3">
    <source>
        <dbReference type="ARBA" id="ARBA00022679"/>
    </source>
</evidence>
<dbReference type="InterPro" id="IPR004167">
    <property type="entry name" value="PSBD"/>
</dbReference>
<evidence type="ECO:0000259" key="8">
    <source>
        <dbReference type="PROSITE" id="PS51826"/>
    </source>
</evidence>
<dbReference type="RefSeq" id="WP_219157770.1">
    <property type="nucleotide sequence ID" value="NZ_JAHWQX010000001.1"/>
</dbReference>
<comment type="subunit">
    <text evidence="2">Forms a 24-polypeptide structural core with octahedral symmetry.</text>
</comment>
<dbReference type="PROSITE" id="PS00189">
    <property type="entry name" value="LIPOYL"/>
    <property type="match status" value="1"/>
</dbReference>
<dbReference type="CDD" id="cd06849">
    <property type="entry name" value="lipoyl_domain"/>
    <property type="match status" value="1"/>
</dbReference>
<keyword evidence="10" id="KW-1185">Reference proteome</keyword>
<keyword evidence="3 5" id="KW-0808">Transferase</keyword>
<dbReference type="Proteomes" id="UP001430804">
    <property type="component" value="Unassembled WGS sequence"/>
</dbReference>
<feature type="compositionally biased region" description="Low complexity" evidence="6">
    <location>
        <begin position="165"/>
        <end position="178"/>
    </location>
</feature>
<sequence>MTHEIAIPKLGLTMTDCTLVDWHKSDGDRVEPGEVLFAIETDKITSEVEADGAGYLRRYAEVESTHTVGSVIGGLYATQEAALSAGIDQQEAAADTPAPVVEEIERPFAPAAVDKGSRQRVSPLARRIAREAGIDPRDLTGTGARGAILRRDVDAEIERRGKAPAETTGAAAAGATGEASRRPLSGLRRSIARNMMQSLQSTAQMTAFARVDMAEVVALRKACLAREADTGVRISFTDIVLKACAIALARMPEINASIIGEEIVSWADVNVGLAVALDDGLLVPVIHNADRKSLVEIARERIDLAARARSGQLERHEMQGGTFSLSNFGSYGGDFETPLLNPPQSAILGIGAIGDEAVVRDGQIVIRPMMMLSMTFDHRLIDGAVAGRYRNVLRSLLESPYTMLADLR</sequence>
<dbReference type="EMBL" id="JAHWQX010000001">
    <property type="protein sequence ID" value="MBW3095979.1"/>
    <property type="molecule type" value="Genomic_DNA"/>
</dbReference>
<gene>
    <name evidence="9" type="ORF">KY465_01660</name>
</gene>
<dbReference type="EC" id="2.3.1.-" evidence="5"/>
<comment type="caution">
    <text evidence="9">The sequence shown here is derived from an EMBL/GenBank/DDBJ whole genome shotgun (WGS) entry which is preliminary data.</text>
</comment>
<evidence type="ECO:0000256" key="5">
    <source>
        <dbReference type="RuleBase" id="RU003423"/>
    </source>
</evidence>
<evidence type="ECO:0000313" key="10">
    <source>
        <dbReference type="Proteomes" id="UP001430804"/>
    </source>
</evidence>
<accession>A0ABS6WJ62</accession>
<dbReference type="Pfam" id="PF02817">
    <property type="entry name" value="E3_binding"/>
    <property type="match status" value="1"/>
</dbReference>
<evidence type="ECO:0000256" key="2">
    <source>
        <dbReference type="ARBA" id="ARBA00011484"/>
    </source>
</evidence>
<dbReference type="InterPro" id="IPR003016">
    <property type="entry name" value="2-oxoA_DH_lipoyl-BS"/>
</dbReference>
<dbReference type="Pfam" id="PF00198">
    <property type="entry name" value="2-oxoacid_dh"/>
    <property type="match status" value="1"/>
</dbReference>
<comment type="similarity">
    <text evidence="5">Belongs to the 2-oxoacid dehydrogenase family.</text>
</comment>
<feature type="domain" description="Lipoyl-binding" evidence="7">
    <location>
        <begin position="2"/>
        <end position="88"/>
    </location>
</feature>
<dbReference type="PANTHER" id="PTHR43178:SF5">
    <property type="entry name" value="LIPOAMIDE ACYLTRANSFERASE COMPONENT OF BRANCHED-CHAIN ALPHA-KETO ACID DEHYDROGENASE COMPLEX, MITOCHONDRIAL"/>
    <property type="match status" value="1"/>
</dbReference>
<reference evidence="9" key="1">
    <citation type="submission" date="2021-07" db="EMBL/GenBank/DDBJ databases">
        <title>Pseudohoeflea marina sp. nov. a polyhydroxyalcanoate-producing bacterium.</title>
        <authorList>
            <person name="Zheng W."/>
            <person name="Yu S."/>
            <person name="Huang Y."/>
        </authorList>
    </citation>
    <scope>NUCLEOTIDE SEQUENCE</scope>
    <source>
        <strain evidence="9">DP4N28-3</strain>
    </source>
</reference>